<reference evidence="4" key="1">
    <citation type="submission" date="2017-11" db="EMBL/GenBank/DDBJ databases">
        <authorList>
            <person name="Duchaud E."/>
        </authorList>
    </citation>
    <scope>NUCLEOTIDE SEQUENCE [LARGE SCALE GENOMIC DNA]</scope>
    <source>
        <strain evidence="4">Tenacibaculum sp. TNO020</strain>
    </source>
</reference>
<dbReference type="AlphaFoldDB" id="A0A2H1YH29"/>
<feature type="transmembrane region" description="Helical" evidence="1">
    <location>
        <begin position="55"/>
        <end position="78"/>
    </location>
</feature>
<evidence type="ECO:0000259" key="2">
    <source>
        <dbReference type="Pfam" id="PF07766"/>
    </source>
</evidence>
<feature type="domain" description="Letm1 RBD" evidence="2">
    <location>
        <begin position="40"/>
        <end position="99"/>
    </location>
</feature>
<dbReference type="Proteomes" id="UP000234211">
    <property type="component" value="Unassembled WGS sequence"/>
</dbReference>
<dbReference type="InterPro" id="IPR033122">
    <property type="entry name" value="LETM1-like_RBD"/>
</dbReference>
<dbReference type="RefSeq" id="WP_101917176.1">
    <property type="nucleotide sequence ID" value="NZ_JAFMUR010000005.1"/>
</dbReference>
<keyword evidence="4" id="KW-1185">Reference proteome</keyword>
<keyword evidence="1" id="KW-1133">Transmembrane helix</keyword>
<evidence type="ECO:0000256" key="1">
    <source>
        <dbReference type="SAM" id="Phobius"/>
    </source>
</evidence>
<keyword evidence="1" id="KW-0472">Membrane</keyword>
<evidence type="ECO:0000313" key="3">
    <source>
        <dbReference type="EMBL" id="SOS74691.1"/>
    </source>
</evidence>
<protein>
    <recommendedName>
        <fullName evidence="2">Letm1 RBD domain-containing protein</fullName>
    </recommendedName>
</protein>
<sequence>MNTVGEIKYAIKVNKRRLAKELEESKELVFLIKKSFRAKLSDEEKGKIKQQTLDICKAIPAFTVFMMPGGALLLPLLIKLIPDILPTAFREDEEENKENFNKEK</sequence>
<dbReference type="Pfam" id="PF07766">
    <property type="entry name" value="LETM1_RBD"/>
    <property type="match status" value="1"/>
</dbReference>
<dbReference type="GO" id="GO:0043022">
    <property type="term" value="F:ribosome binding"/>
    <property type="evidence" value="ECO:0007669"/>
    <property type="project" value="InterPro"/>
</dbReference>
<evidence type="ECO:0000313" key="4">
    <source>
        <dbReference type="Proteomes" id="UP000234211"/>
    </source>
</evidence>
<proteinExistence type="predicted"/>
<name>A0A2H1YH29_9FLAO</name>
<dbReference type="EMBL" id="OENF01000019">
    <property type="protein sequence ID" value="SOS74691.1"/>
    <property type="molecule type" value="Genomic_DNA"/>
</dbReference>
<gene>
    <name evidence="3" type="ORF">TNO020_260120</name>
</gene>
<dbReference type="OrthoDB" id="1421172at2"/>
<organism evidence="3 4">
    <name type="scientific">Tenacibaculum piscium</name>
    <dbReference type="NCBI Taxonomy" id="1458515"/>
    <lineage>
        <taxon>Bacteria</taxon>
        <taxon>Pseudomonadati</taxon>
        <taxon>Bacteroidota</taxon>
        <taxon>Flavobacteriia</taxon>
        <taxon>Flavobacteriales</taxon>
        <taxon>Flavobacteriaceae</taxon>
        <taxon>Tenacibaculum</taxon>
    </lineage>
</organism>
<keyword evidence="1" id="KW-0812">Transmembrane</keyword>
<accession>A0A2H1YH29</accession>